<comment type="caution">
    <text evidence="2">The sequence shown here is derived from an EMBL/GenBank/DDBJ whole genome shotgun (WGS) entry which is preliminary data.</text>
</comment>
<dbReference type="Proteomes" id="UP000289482">
    <property type="component" value="Unassembled WGS sequence"/>
</dbReference>
<organism evidence="2 3">
    <name type="scientific">Streptomyces sioyaensis</name>
    <dbReference type="NCBI Taxonomy" id="67364"/>
    <lineage>
        <taxon>Bacteria</taxon>
        <taxon>Bacillati</taxon>
        <taxon>Actinomycetota</taxon>
        <taxon>Actinomycetes</taxon>
        <taxon>Kitasatosporales</taxon>
        <taxon>Streptomycetaceae</taxon>
        <taxon>Streptomyces</taxon>
    </lineage>
</organism>
<feature type="region of interest" description="Disordered" evidence="1">
    <location>
        <begin position="48"/>
        <end position="102"/>
    </location>
</feature>
<feature type="region of interest" description="Disordered" evidence="1">
    <location>
        <begin position="1"/>
        <end position="26"/>
    </location>
</feature>
<dbReference type="AlphaFoldDB" id="A0A4Q1QYW1"/>
<sequence length="102" mass="11093">MGASSTVPRRARRPLQPSCHQRQPSGDLTLDDLHRFFDAVICATGTDHDRHLDFPSRETPTTRRPSRCSPAPRTLTFGSSSPMPSAGPACARTAPHRSLTTA</sequence>
<protein>
    <submittedName>
        <fullName evidence="2">Uncharacterized protein</fullName>
    </submittedName>
</protein>
<reference evidence="2 3" key="1">
    <citation type="submission" date="2019-01" db="EMBL/GenBank/DDBJ databases">
        <title>Draft genome sequences of the type strain Streptomyces sioyaensis DSM 40032 and its novel strain, TM32, a thermotolerant antibiotics-producing actinobacterium.</title>
        <authorList>
            <person name="Nakaew N."/>
            <person name="Lumyong S."/>
            <person name="Sloan W.T."/>
            <person name="Sungthong R."/>
        </authorList>
    </citation>
    <scope>NUCLEOTIDE SEQUENCE [LARGE SCALE GENOMIC DNA]</scope>
    <source>
        <strain evidence="2 3">DSM 40032</strain>
    </source>
</reference>
<evidence type="ECO:0000256" key="1">
    <source>
        <dbReference type="SAM" id="MobiDB-lite"/>
    </source>
</evidence>
<evidence type="ECO:0000313" key="3">
    <source>
        <dbReference type="Proteomes" id="UP000289482"/>
    </source>
</evidence>
<feature type="compositionally biased region" description="Low complexity" evidence="1">
    <location>
        <begin position="57"/>
        <end position="89"/>
    </location>
</feature>
<dbReference type="EMBL" id="SDIF01000055">
    <property type="protein sequence ID" value="RXS65194.1"/>
    <property type="molecule type" value="Genomic_DNA"/>
</dbReference>
<name>A0A4Q1QYW1_9ACTN</name>
<accession>A0A4Q1QYW1</accession>
<evidence type="ECO:0000313" key="2">
    <source>
        <dbReference type="EMBL" id="RXS65194.1"/>
    </source>
</evidence>
<proteinExistence type="predicted"/>
<keyword evidence="3" id="KW-1185">Reference proteome</keyword>
<gene>
    <name evidence="2" type="ORF">EST54_19585</name>
</gene>